<protein>
    <submittedName>
        <fullName evidence="1">Uncharacterized protein</fullName>
    </submittedName>
</protein>
<organism evidence="1 2">
    <name type="scientific">Melastoma candidum</name>
    <dbReference type="NCBI Taxonomy" id="119954"/>
    <lineage>
        <taxon>Eukaryota</taxon>
        <taxon>Viridiplantae</taxon>
        <taxon>Streptophyta</taxon>
        <taxon>Embryophyta</taxon>
        <taxon>Tracheophyta</taxon>
        <taxon>Spermatophyta</taxon>
        <taxon>Magnoliopsida</taxon>
        <taxon>eudicotyledons</taxon>
        <taxon>Gunneridae</taxon>
        <taxon>Pentapetalae</taxon>
        <taxon>rosids</taxon>
        <taxon>malvids</taxon>
        <taxon>Myrtales</taxon>
        <taxon>Melastomataceae</taxon>
        <taxon>Melastomatoideae</taxon>
        <taxon>Melastomateae</taxon>
        <taxon>Melastoma</taxon>
    </lineage>
</organism>
<gene>
    <name evidence="1" type="ORF">MLD38_003047</name>
</gene>
<comment type="caution">
    <text evidence="1">The sequence shown here is derived from an EMBL/GenBank/DDBJ whole genome shotgun (WGS) entry which is preliminary data.</text>
</comment>
<reference evidence="2" key="1">
    <citation type="journal article" date="2023" name="Front. Plant Sci.">
        <title>Chromosomal-level genome assembly of Melastoma candidum provides insights into trichome evolution.</title>
        <authorList>
            <person name="Zhong Y."/>
            <person name="Wu W."/>
            <person name="Sun C."/>
            <person name="Zou P."/>
            <person name="Liu Y."/>
            <person name="Dai S."/>
            <person name="Zhou R."/>
        </authorList>
    </citation>
    <scope>NUCLEOTIDE SEQUENCE [LARGE SCALE GENOMIC DNA]</scope>
</reference>
<dbReference type="Proteomes" id="UP001057402">
    <property type="component" value="Chromosome 2"/>
</dbReference>
<sequence length="73" mass="7933">MSQAFCLALFVVMRFPFPRAFPDYSELGEPRAMSLSTAVVLEKSNGILVRFNTKAGVCAGSEGFSVRPTLTSK</sequence>
<keyword evidence="2" id="KW-1185">Reference proteome</keyword>
<evidence type="ECO:0000313" key="2">
    <source>
        <dbReference type="Proteomes" id="UP001057402"/>
    </source>
</evidence>
<evidence type="ECO:0000313" key="1">
    <source>
        <dbReference type="EMBL" id="KAI4384966.1"/>
    </source>
</evidence>
<proteinExistence type="predicted"/>
<dbReference type="EMBL" id="CM042881">
    <property type="protein sequence ID" value="KAI4384966.1"/>
    <property type="molecule type" value="Genomic_DNA"/>
</dbReference>
<name>A0ACB9S4H2_9MYRT</name>
<accession>A0ACB9S4H2</accession>